<dbReference type="Proteomes" id="UP000593890">
    <property type="component" value="Chromosome"/>
</dbReference>
<sequence length="72" mass="8361">MRPKPFGRDIEPACEYCARGKRSSDGKSILCTRKGIMGEKDHCRKFLYDPLKREPRRAPALPSFSEEDFRID</sequence>
<dbReference type="AlphaFoldDB" id="A0A7I8CZ01"/>
<gene>
    <name evidence="1" type="ORF">C12CBH8_03570</name>
</gene>
<evidence type="ECO:0000313" key="1">
    <source>
        <dbReference type="EMBL" id="BCI59718.1"/>
    </source>
</evidence>
<accession>A0A7I8CZ01</accession>
<proteinExistence type="predicted"/>
<evidence type="ECO:0000313" key="2">
    <source>
        <dbReference type="Proteomes" id="UP000593890"/>
    </source>
</evidence>
<dbReference type="RefSeq" id="WP_090265638.1">
    <property type="nucleotide sequence ID" value="NZ_AP023321.1"/>
</dbReference>
<name>A0A7I8CZ01_9FIRM</name>
<reference evidence="2" key="1">
    <citation type="submission" date="2020-07" db="EMBL/GenBank/DDBJ databases">
        <title>Complete genome sequencing of Clostridia bacterium strain 12CBH8.</title>
        <authorList>
            <person name="Sakamoto M."/>
            <person name="Murakami T."/>
            <person name="Mori H."/>
        </authorList>
    </citation>
    <scope>NUCLEOTIDE SEQUENCE [LARGE SCALE GENOMIC DNA]</scope>
    <source>
        <strain evidence="2">12CBH8</strain>
    </source>
</reference>
<protein>
    <submittedName>
        <fullName evidence="1">Uncharacterized protein</fullName>
    </submittedName>
</protein>
<organism evidence="1 2">
    <name type="scientific">Solibaculum mannosilyticum</name>
    <dbReference type="NCBI Taxonomy" id="2780922"/>
    <lineage>
        <taxon>Bacteria</taxon>
        <taxon>Bacillati</taxon>
        <taxon>Bacillota</taxon>
        <taxon>Clostridia</taxon>
        <taxon>Eubacteriales</taxon>
        <taxon>Oscillospiraceae</taxon>
        <taxon>Solibaculum</taxon>
    </lineage>
</organism>
<keyword evidence="2" id="KW-1185">Reference proteome</keyword>
<dbReference type="EMBL" id="AP023321">
    <property type="protein sequence ID" value="BCI59718.1"/>
    <property type="molecule type" value="Genomic_DNA"/>
</dbReference>
<dbReference type="KEGG" id="sman:C12CBH8_03570"/>